<organism evidence="1 2">
    <name type="scientific">Dyadobacter jiangsuensis</name>
    <dbReference type="NCBI Taxonomy" id="1591085"/>
    <lineage>
        <taxon>Bacteria</taxon>
        <taxon>Pseudomonadati</taxon>
        <taxon>Bacteroidota</taxon>
        <taxon>Cytophagia</taxon>
        <taxon>Cytophagales</taxon>
        <taxon>Spirosomataceae</taxon>
        <taxon>Dyadobacter</taxon>
    </lineage>
</organism>
<keyword evidence="2" id="KW-1185">Reference proteome</keyword>
<sequence>MTPEKTYDFINCLFLHSNLWRYFDKQFVINRTIRGSTICYFSGYKIYQ</sequence>
<evidence type="ECO:0000313" key="2">
    <source>
        <dbReference type="Proteomes" id="UP000241964"/>
    </source>
</evidence>
<comment type="caution">
    <text evidence="1">The sequence shown here is derived from an EMBL/GenBank/DDBJ whole genome shotgun (WGS) entry which is preliminary data.</text>
</comment>
<reference evidence="1 2" key="1">
    <citation type="submission" date="2018-03" db="EMBL/GenBank/DDBJ databases">
        <title>Genomic Encyclopedia of Archaeal and Bacterial Type Strains, Phase II (KMG-II): from individual species to whole genera.</title>
        <authorList>
            <person name="Goeker M."/>
        </authorList>
    </citation>
    <scope>NUCLEOTIDE SEQUENCE [LARGE SCALE GENOMIC DNA]</scope>
    <source>
        <strain evidence="1 2">DSM 29057</strain>
    </source>
</reference>
<name>A0A2P8GI85_9BACT</name>
<dbReference type="AlphaFoldDB" id="A0A2P8GI85"/>
<dbReference type="Proteomes" id="UP000241964">
    <property type="component" value="Unassembled WGS sequence"/>
</dbReference>
<accession>A0A2P8GI85</accession>
<evidence type="ECO:0000313" key="1">
    <source>
        <dbReference type="EMBL" id="PSL33668.1"/>
    </source>
</evidence>
<gene>
    <name evidence="1" type="ORF">CLV60_10137</name>
</gene>
<protein>
    <submittedName>
        <fullName evidence="1">Uncharacterized protein</fullName>
    </submittedName>
</protein>
<proteinExistence type="predicted"/>
<dbReference type="EMBL" id="PYAS01000001">
    <property type="protein sequence ID" value="PSL33668.1"/>
    <property type="molecule type" value="Genomic_DNA"/>
</dbReference>